<gene>
    <name evidence="1" type="ORF">GUJ93_ZPchr0007g3056</name>
</gene>
<comment type="caution">
    <text evidence="1">The sequence shown here is derived from an EMBL/GenBank/DDBJ whole genome shotgun (WGS) entry which is preliminary data.</text>
</comment>
<protein>
    <submittedName>
        <fullName evidence="1">Uncharacterized protein</fullName>
    </submittedName>
</protein>
<dbReference type="Proteomes" id="UP000729402">
    <property type="component" value="Unassembled WGS sequence"/>
</dbReference>
<accession>A0A8J5TIU0</accession>
<evidence type="ECO:0000313" key="2">
    <source>
        <dbReference type="Proteomes" id="UP000729402"/>
    </source>
</evidence>
<evidence type="ECO:0000313" key="1">
    <source>
        <dbReference type="EMBL" id="KAG8078456.1"/>
    </source>
</evidence>
<proteinExistence type="predicted"/>
<dbReference type="EMBL" id="JAAALK010000282">
    <property type="protein sequence ID" value="KAG8078456.1"/>
    <property type="molecule type" value="Genomic_DNA"/>
</dbReference>
<name>A0A8J5TIU0_ZIZPA</name>
<dbReference type="AlphaFoldDB" id="A0A8J5TIU0"/>
<reference evidence="1" key="1">
    <citation type="journal article" date="2021" name="bioRxiv">
        <title>Whole Genome Assembly and Annotation of Northern Wild Rice, Zizania palustris L., Supports a Whole Genome Duplication in the Zizania Genus.</title>
        <authorList>
            <person name="Haas M."/>
            <person name="Kono T."/>
            <person name="Macchietto M."/>
            <person name="Millas R."/>
            <person name="McGilp L."/>
            <person name="Shao M."/>
            <person name="Duquette J."/>
            <person name="Hirsch C.N."/>
            <person name="Kimball J."/>
        </authorList>
    </citation>
    <scope>NUCLEOTIDE SEQUENCE</scope>
    <source>
        <tissue evidence="1">Fresh leaf tissue</tissue>
    </source>
</reference>
<reference evidence="1" key="2">
    <citation type="submission" date="2021-02" db="EMBL/GenBank/DDBJ databases">
        <authorList>
            <person name="Kimball J.A."/>
            <person name="Haas M.W."/>
            <person name="Macchietto M."/>
            <person name="Kono T."/>
            <person name="Duquette J."/>
            <person name="Shao M."/>
        </authorList>
    </citation>
    <scope>NUCLEOTIDE SEQUENCE</scope>
    <source>
        <tissue evidence="1">Fresh leaf tissue</tissue>
    </source>
</reference>
<sequence>MIERPVIGLGGCQLGCRHDGGCPEMGFGPAYIELDIVGSSPQLRTPAMAEAGERVTTRGGYYPLEEIQADEWRRGTTGEV</sequence>
<keyword evidence="2" id="KW-1185">Reference proteome</keyword>
<organism evidence="1 2">
    <name type="scientific">Zizania palustris</name>
    <name type="common">Northern wild rice</name>
    <dbReference type="NCBI Taxonomy" id="103762"/>
    <lineage>
        <taxon>Eukaryota</taxon>
        <taxon>Viridiplantae</taxon>
        <taxon>Streptophyta</taxon>
        <taxon>Embryophyta</taxon>
        <taxon>Tracheophyta</taxon>
        <taxon>Spermatophyta</taxon>
        <taxon>Magnoliopsida</taxon>
        <taxon>Liliopsida</taxon>
        <taxon>Poales</taxon>
        <taxon>Poaceae</taxon>
        <taxon>BOP clade</taxon>
        <taxon>Oryzoideae</taxon>
        <taxon>Oryzeae</taxon>
        <taxon>Zizaniinae</taxon>
        <taxon>Zizania</taxon>
    </lineage>
</organism>